<dbReference type="Proteomes" id="UP000075714">
    <property type="component" value="Unassembled WGS sequence"/>
</dbReference>
<dbReference type="EMBL" id="LSYV01000195">
    <property type="protein sequence ID" value="KXZ42143.1"/>
    <property type="molecule type" value="Genomic_DNA"/>
</dbReference>
<feature type="region of interest" description="Disordered" evidence="1">
    <location>
        <begin position="49"/>
        <end position="72"/>
    </location>
</feature>
<dbReference type="OrthoDB" id="512720at2759"/>
<proteinExistence type="predicted"/>
<protein>
    <submittedName>
        <fullName evidence="2">Uncharacterized protein</fullName>
    </submittedName>
</protein>
<gene>
    <name evidence="2" type="ORF">GPECTOR_196g335</name>
</gene>
<feature type="compositionally biased region" description="Low complexity" evidence="1">
    <location>
        <begin position="251"/>
        <end position="262"/>
    </location>
</feature>
<evidence type="ECO:0000313" key="2">
    <source>
        <dbReference type="EMBL" id="KXZ42143.1"/>
    </source>
</evidence>
<dbReference type="PANTHER" id="PTHR35127">
    <property type="entry name" value="OS03G0736900 PROTEIN"/>
    <property type="match status" value="1"/>
</dbReference>
<accession>A0A150FX06</accession>
<evidence type="ECO:0000313" key="3">
    <source>
        <dbReference type="Proteomes" id="UP000075714"/>
    </source>
</evidence>
<feature type="compositionally biased region" description="Low complexity" evidence="1">
    <location>
        <begin position="58"/>
        <end position="70"/>
    </location>
</feature>
<evidence type="ECO:0000256" key="1">
    <source>
        <dbReference type="SAM" id="MobiDB-lite"/>
    </source>
</evidence>
<name>A0A150FX06_GONPE</name>
<dbReference type="PANTHER" id="PTHR35127:SF1">
    <property type="entry name" value="GENOME ASSEMBLY, CHROMOSOME: A10"/>
    <property type="match status" value="1"/>
</dbReference>
<organism evidence="2 3">
    <name type="scientific">Gonium pectorale</name>
    <name type="common">Green alga</name>
    <dbReference type="NCBI Taxonomy" id="33097"/>
    <lineage>
        <taxon>Eukaryota</taxon>
        <taxon>Viridiplantae</taxon>
        <taxon>Chlorophyta</taxon>
        <taxon>core chlorophytes</taxon>
        <taxon>Chlorophyceae</taxon>
        <taxon>CS clade</taxon>
        <taxon>Chlamydomonadales</taxon>
        <taxon>Volvocaceae</taxon>
        <taxon>Gonium</taxon>
    </lineage>
</organism>
<sequence>MNLAHHRTPRVVAPQLCPGAHSCGARHVARFISARQLLQTRPAAAVSSYPLVERTESRGSNSNGGREGSSLGAVEGSQQWLAAGVREIVASLGRHGRQPLLQLVFSSSPGGWRHGGGVQHRFQALPVDQSVADNPQSWDSFAAHVRSSGANGLVLVRPIPSPDLHCAYAASAATASQAAACGGGGGLGATGQPSCSAASAYGTGPAASPFAATVSAAHGGRLEGQVGDCCDGAGASSHEPPRHQASSGQQSSPGLGAPASPASSSCPHTDYYGLVVQSNCPSDADGCWVLKVTRSEPGGAAAHMCSCMHFTLTRVCQGQPLAAQLRDAWLARPAVA</sequence>
<reference evidence="3" key="1">
    <citation type="journal article" date="2016" name="Nat. Commun.">
        <title>The Gonium pectorale genome demonstrates co-option of cell cycle regulation during the evolution of multicellularity.</title>
        <authorList>
            <person name="Hanschen E.R."/>
            <person name="Marriage T.N."/>
            <person name="Ferris P.J."/>
            <person name="Hamaji T."/>
            <person name="Toyoda A."/>
            <person name="Fujiyama A."/>
            <person name="Neme R."/>
            <person name="Noguchi H."/>
            <person name="Minakuchi Y."/>
            <person name="Suzuki M."/>
            <person name="Kawai-Toyooka H."/>
            <person name="Smith D.R."/>
            <person name="Sparks H."/>
            <person name="Anderson J."/>
            <person name="Bakaric R."/>
            <person name="Luria V."/>
            <person name="Karger A."/>
            <person name="Kirschner M.W."/>
            <person name="Durand P.M."/>
            <person name="Michod R.E."/>
            <person name="Nozaki H."/>
            <person name="Olson B.J."/>
        </authorList>
    </citation>
    <scope>NUCLEOTIDE SEQUENCE [LARGE SCALE GENOMIC DNA]</scope>
    <source>
        <strain evidence="3">NIES-2863</strain>
    </source>
</reference>
<dbReference type="AlphaFoldDB" id="A0A150FX06"/>
<keyword evidence="3" id="KW-1185">Reference proteome</keyword>
<feature type="region of interest" description="Disordered" evidence="1">
    <location>
        <begin position="230"/>
        <end position="262"/>
    </location>
</feature>
<comment type="caution">
    <text evidence="2">The sequence shown here is derived from an EMBL/GenBank/DDBJ whole genome shotgun (WGS) entry which is preliminary data.</text>
</comment>